<dbReference type="Proteomes" id="UP000008204">
    <property type="component" value="Chromosome"/>
</dbReference>
<protein>
    <recommendedName>
        <fullName evidence="4">Ssl1498 family light-harvesting-like protein</fullName>
    </recommendedName>
</protein>
<dbReference type="InterPro" id="IPR048028">
    <property type="entry name" value="Psb34-like"/>
</dbReference>
<dbReference type="STRING" id="41431.PCC8801_2305"/>
<name>B7K1C9_RIPO1</name>
<keyword evidence="3" id="KW-1185">Reference proteome</keyword>
<evidence type="ECO:0000313" key="2">
    <source>
        <dbReference type="EMBL" id="ACK66324.1"/>
    </source>
</evidence>
<dbReference type="HOGENOM" id="CLU_170426_0_0_3"/>
<dbReference type="OrthoDB" id="571921at2"/>
<dbReference type="eggNOG" id="ENOG5033BN1">
    <property type="taxonomic scope" value="Bacteria"/>
</dbReference>
<dbReference type="AlphaFoldDB" id="B7K1C9"/>
<organism evidence="2 3">
    <name type="scientific">Rippkaea orientalis (strain PCC 8801 / RF-1)</name>
    <name type="common">Cyanothece sp. (strain PCC 8801)</name>
    <dbReference type="NCBI Taxonomy" id="41431"/>
    <lineage>
        <taxon>Bacteria</taxon>
        <taxon>Bacillati</taxon>
        <taxon>Cyanobacteriota</taxon>
        <taxon>Cyanophyceae</taxon>
        <taxon>Oscillatoriophycideae</taxon>
        <taxon>Chroococcales</taxon>
        <taxon>Aphanothecaceae</taxon>
        <taxon>Rippkaea</taxon>
        <taxon>Rippkaea orientalis</taxon>
    </lineage>
</organism>
<proteinExistence type="predicted"/>
<dbReference type="RefSeq" id="WP_012595592.1">
    <property type="nucleotide sequence ID" value="NC_011726.1"/>
</dbReference>
<sequence>MLEYNFRGSYKIMPNNSTETRAINRPPSDGSELIPAEVTAKIDNKGNSFVDQSLADGYTVDDEGIINNYAIEPEEYRATYPAPYEQRRYLVQGAIAIVFVAFIVWVAFTVS</sequence>
<accession>B7K1C9</accession>
<dbReference type="Pfam" id="PF26394">
    <property type="entry name" value="Psb34"/>
    <property type="match status" value="1"/>
</dbReference>
<keyword evidence="1" id="KW-1133">Transmembrane helix</keyword>
<evidence type="ECO:0008006" key="4">
    <source>
        <dbReference type="Google" id="ProtNLM"/>
    </source>
</evidence>
<feature type="transmembrane region" description="Helical" evidence="1">
    <location>
        <begin position="89"/>
        <end position="108"/>
    </location>
</feature>
<keyword evidence="1" id="KW-0812">Transmembrane</keyword>
<evidence type="ECO:0000313" key="3">
    <source>
        <dbReference type="Proteomes" id="UP000008204"/>
    </source>
</evidence>
<dbReference type="KEGG" id="cyp:PCC8801_2305"/>
<evidence type="ECO:0000256" key="1">
    <source>
        <dbReference type="SAM" id="Phobius"/>
    </source>
</evidence>
<keyword evidence="1" id="KW-0472">Membrane</keyword>
<dbReference type="EMBL" id="CP001287">
    <property type="protein sequence ID" value="ACK66324.1"/>
    <property type="molecule type" value="Genomic_DNA"/>
</dbReference>
<gene>
    <name evidence="2" type="ordered locus">PCC8801_2305</name>
</gene>
<reference evidence="3" key="1">
    <citation type="journal article" date="2011" name="MBio">
        <title>Novel metabolic attributes of the genus Cyanothece, comprising a group of unicellular nitrogen-fixing Cyanobacteria.</title>
        <authorList>
            <person name="Bandyopadhyay A."/>
            <person name="Elvitigala T."/>
            <person name="Welsh E."/>
            <person name="Stockel J."/>
            <person name="Liberton M."/>
            <person name="Min H."/>
            <person name="Sherman L.A."/>
            <person name="Pakrasi H.B."/>
        </authorList>
    </citation>
    <scope>NUCLEOTIDE SEQUENCE [LARGE SCALE GENOMIC DNA]</scope>
    <source>
        <strain evidence="3">PCC 8801</strain>
    </source>
</reference>
<dbReference type="NCBIfam" id="NF033486">
    <property type="entry name" value="harvest_ssl1498"/>
    <property type="match status" value="1"/>
</dbReference>